<dbReference type="PANTHER" id="PTHR33938">
    <property type="entry name" value="FERULOYL ESTERASE B-RELATED"/>
    <property type="match status" value="1"/>
</dbReference>
<keyword evidence="6 10" id="KW-0378">Hydrolase</keyword>
<evidence type="ECO:0000313" key="12">
    <source>
        <dbReference type="Proteomes" id="UP000256645"/>
    </source>
</evidence>
<dbReference type="SUPFAM" id="SSF53474">
    <property type="entry name" value="alpha/beta-Hydrolases"/>
    <property type="match status" value="1"/>
</dbReference>
<dbReference type="Proteomes" id="UP000256645">
    <property type="component" value="Unassembled WGS sequence"/>
</dbReference>
<evidence type="ECO:0000256" key="2">
    <source>
        <dbReference type="ARBA" id="ARBA00022487"/>
    </source>
</evidence>
<evidence type="ECO:0000256" key="9">
    <source>
        <dbReference type="ARBA" id="ARBA00034075"/>
    </source>
</evidence>
<organism evidence="11 12">
    <name type="scientific">Coleophoma cylindrospora</name>
    <dbReference type="NCBI Taxonomy" id="1849047"/>
    <lineage>
        <taxon>Eukaryota</taxon>
        <taxon>Fungi</taxon>
        <taxon>Dikarya</taxon>
        <taxon>Ascomycota</taxon>
        <taxon>Pezizomycotina</taxon>
        <taxon>Leotiomycetes</taxon>
        <taxon>Helotiales</taxon>
        <taxon>Dermateaceae</taxon>
        <taxon>Coleophoma</taxon>
    </lineage>
</organism>
<evidence type="ECO:0000256" key="3">
    <source>
        <dbReference type="ARBA" id="ARBA00022651"/>
    </source>
</evidence>
<keyword evidence="2" id="KW-0719">Serine esterase</keyword>
<keyword evidence="12" id="KW-1185">Reference proteome</keyword>
<dbReference type="EMBL" id="PDLM01000015">
    <property type="protein sequence ID" value="RDW60839.1"/>
    <property type="molecule type" value="Genomic_DNA"/>
</dbReference>
<dbReference type="GO" id="GO:0030600">
    <property type="term" value="F:feruloyl esterase activity"/>
    <property type="evidence" value="ECO:0007669"/>
    <property type="project" value="UniProtKB-EC"/>
</dbReference>
<dbReference type="OrthoDB" id="3039123at2759"/>
<dbReference type="InterPro" id="IPR029058">
    <property type="entry name" value="AB_hydrolase_fold"/>
</dbReference>
<evidence type="ECO:0000313" key="11">
    <source>
        <dbReference type="EMBL" id="RDW60839.1"/>
    </source>
</evidence>
<comment type="caution">
    <text evidence="11">The sequence shown here is derived from an EMBL/GenBank/DDBJ whole genome shotgun (WGS) entry which is preliminary data.</text>
</comment>
<keyword evidence="5 10" id="KW-0732">Signal</keyword>
<dbReference type="GO" id="GO:0046872">
    <property type="term" value="F:metal ion binding"/>
    <property type="evidence" value="ECO:0007669"/>
    <property type="project" value="UniProtKB-KW"/>
</dbReference>
<evidence type="ECO:0000256" key="6">
    <source>
        <dbReference type="ARBA" id="ARBA00022801"/>
    </source>
</evidence>
<dbReference type="GO" id="GO:0045493">
    <property type="term" value="P:xylan catabolic process"/>
    <property type="evidence" value="ECO:0007669"/>
    <property type="project" value="UniProtKB-KW"/>
</dbReference>
<feature type="signal peptide" evidence="10">
    <location>
        <begin position="1"/>
        <end position="16"/>
    </location>
</feature>
<keyword evidence="3" id="KW-0119">Carbohydrate metabolism</keyword>
<name>A0A3D8QGD4_9HELO</name>
<keyword evidence="3" id="KW-0858">Xylan degradation</keyword>
<comment type="similarity">
    <text evidence="1 10">Belongs to the tannase family.</text>
</comment>
<dbReference type="PROSITE" id="PS51257">
    <property type="entry name" value="PROKAR_LIPOPROTEIN"/>
    <property type="match status" value="1"/>
</dbReference>
<evidence type="ECO:0000256" key="8">
    <source>
        <dbReference type="ARBA" id="ARBA00023157"/>
    </source>
</evidence>
<keyword evidence="4" id="KW-0479">Metal-binding</keyword>
<dbReference type="EC" id="3.1.1.-" evidence="10"/>
<evidence type="ECO:0000256" key="4">
    <source>
        <dbReference type="ARBA" id="ARBA00022723"/>
    </source>
</evidence>
<dbReference type="PANTHER" id="PTHR33938:SF15">
    <property type="entry name" value="FERULOYL ESTERASE B-RELATED"/>
    <property type="match status" value="1"/>
</dbReference>
<keyword evidence="7" id="KW-0106">Calcium</keyword>
<evidence type="ECO:0000256" key="5">
    <source>
        <dbReference type="ARBA" id="ARBA00022729"/>
    </source>
</evidence>
<dbReference type="Pfam" id="PF07519">
    <property type="entry name" value="Tannase"/>
    <property type="match status" value="1"/>
</dbReference>
<reference evidence="11 12" key="1">
    <citation type="journal article" date="2018" name="IMA Fungus">
        <title>IMA Genome-F 9: Draft genome sequence of Annulohypoxylon stygium, Aspergillus mulundensis, Berkeleyomyces basicola (syn. Thielaviopsis basicola), Ceratocystis smalleyi, two Cercospora beticola strains, Coleophoma cylindrospora, Fusarium fracticaudum, Phialophora cf. hyalina, and Morchella septimelata.</title>
        <authorList>
            <person name="Wingfield B.D."/>
            <person name="Bills G.F."/>
            <person name="Dong Y."/>
            <person name="Huang W."/>
            <person name="Nel W.J."/>
            <person name="Swalarsk-Parry B.S."/>
            <person name="Vaghefi N."/>
            <person name="Wilken P.M."/>
            <person name="An Z."/>
            <person name="de Beer Z.W."/>
            <person name="De Vos L."/>
            <person name="Chen L."/>
            <person name="Duong T.A."/>
            <person name="Gao Y."/>
            <person name="Hammerbacher A."/>
            <person name="Kikkert J.R."/>
            <person name="Li Y."/>
            <person name="Li H."/>
            <person name="Li K."/>
            <person name="Li Q."/>
            <person name="Liu X."/>
            <person name="Ma X."/>
            <person name="Naidoo K."/>
            <person name="Pethybridge S.J."/>
            <person name="Sun J."/>
            <person name="Steenkamp E.T."/>
            <person name="van der Nest M.A."/>
            <person name="van Wyk S."/>
            <person name="Wingfield M.J."/>
            <person name="Xiong C."/>
            <person name="Yue Q."/>
            <person name="Zhang X."/>
        </authorList>
    </citation>
    <scope>NUCLEOTIDE SEQUENCE [LARGE SCALE GENOMIC DNA]</scope>
    <source>
        <strain evidence="11 12">BP6252</strain>
    </source>
</reference>
<evidence type="ECO:0000256" key="1">
    <source>
        <dbReference type="ARBA" id="ARBA00006249"/>
    </source>
</evidence>
<dbReference type="AlphaFoldDB" id="A0A3D8QGD4"/>
<accession>A0A3D8QGD4</accession>
<feature type="chain" id="PRO_5017496248" description="Carboxylic ester hydrolase" evidence="10">
    <location>
        <begin position="17"/>
        <end position="517"/>
    </location>
</feature>
<keyword evidence="8" id="KW-1015">Disulfide bond</keyword>
<dbReference type="InterPro" id="IPR011118">
    <property type="entry name" value="Tannase/feruloyl_esterase"/>
</dbReference>
<keyword evidence="3" id="KW-0624">Polysaccharide degradation</keyword>
<sequence length="517" mass="55137">MRLLLAVSSLLAVAQAAYSCSNITLFGGVAETDTFYVTSSSLVAADPATAVPEHCNITARIGGRITVWAHLPTEWNGRFSQYGCGGGCGYNPFEDGTDTAAPLKAGYAISTTDMGNPELNYIAFYNNIQGKLDWGYLATHLTAMFSKQLIKAYYGSTPVYSYHIGGSTGGRQGLVEAQRYPDEFDGIVAIAPAYNETGVTTYQITWMSQVSVANDSALTPLITANDTALIYAATLDACDELDGLKDGIIVSPRLCNFSVSTLACSNGTSPLINTTACLSPTAVSVAEKIYSGPVNSAGIHLTLEGLLPGSEVNWDGSYIASPPGPGAQGGFYAFAVQYLSYYAFFPDPPQPIQPVDFSMDTPLSATAYIENFEYGGNADLLKFRQLGGKLVMLQGLLDEAVAPWFAQDYFERVVTAMGGRAEVDPFFRYFEMPGVNHVSGGPGADTFDELALIAAWVENGTAPEVIIASHVVNDVVEFTRPLYPWPLQAYYNSTAGGNVSEASSFYAADTAGPLRSL</sequence>
<comment type="catalytic activity">
    <reaction evidence="9">
        <text>feruloyl-polysaccharide + H2O = ferulate + polysaccharide.</text>
        <dbReference type="EC" id="3.1.1.73"/>
    </reaction>
</comment>
<gene>
    <name evidence="11" type="ORF">BP6252_12222</name>
</gene>
<evidence type="ECO:0000256" key="7">
    <source>
        <dbReference type="ARBA" id="ARBA00022837"/>
    </source>
</evidence>
<protein>
    <recommendedName>
        <fullName evidence="10">Carboxylic ester hydrolase</fullName>
        <ecNumber evidence="10">3.1.1.-</ecNumber>
    </recommendedName>
</protein>
<proteinExistence type="inferred from homology"/>
<evidence type="ECO:0000256" key="10">
    <source>
        <dbReference type="RuleBase" id="RU361238"/>
    </source>
</evidence>